<reference evidence="2" key="2">
    <citation type="submission" date="2018-05" db="EMBL/GenBank/DDBJ databases">
        <title>OmerRS3 (Oryza meridionalis Reference Sequence Version 3).</title>
        <authorList>
            <person name="Zhang J."/>
            <person name="Kudrna D."/>
            <person name="Lee S."/>
            <person name="Talag J."/>
            <person name="Welchert J."/>
            <person name="Wing R.A."/>
        </authorList>
    </citation>
    <scope>NUCLEOTIDE SEQUENCE [LARGE SCALE GENOMIC DNA]</scope>
    <source>
        <strain evidence="2">cv. OR44</strain>
    </source>
</reference>
<organism evidence="2">
    <name type="scientific">Oryza meridionalis</name>
    <dbReference type="NCBI Taxonomy" id="40149"/>
    <lineage>
        <taxon>Eukaryota</taxon>
        <taxon>Viridiplantae</taxon>
        <taxon>Streptophyta</taxon>
        <taxon>Embryophyta</taxon>
        <taxon>Tracheophyta</taxon>
        <taxon>Spermatophyta</taxon>
        <taxon>Magnoliopsida</taxon>
        <taxon>Liliopsida</taxon>
        <taxon>Poales</taxon>
        <taxon>Poaceae</taxon>
        <taxon>BOP clade</taxon>
        <taxon>Oryzoideae</taxon>
        <taxon>Oryzeae</taxon>
        <taxon>Oryzinae</taxon>
        <taxon>Oryza</taxon>
    </lineage>
</organism>
<name>A0A0E0CBB1_9ORYZ</name>
<dbReference type="EnsemblPlants" id="OMERI01G36780.2">
    <property type="protein sequence ID" value="OMERI01G36780.2"/>
    <property type="gene ID" value="OMERI01G36780"/>
</dbReference>
<proteinExistence type="predicted"/>
<evidence type="ECO:0000256" key="1">
    <source>
        <dbReference type="SAM" id="MobiDB-lite"/>
    </source>
</evidence>
<evidence type="ECO:0000313" key="2">
    <source>
        <dbReference type="EnsemblPlants" id="OMERI01G36780.2"/>
    </source>
</evidence>
<protein>
    <submittedName>
        <fullName evidence="2">Uncharacterized protein</fullName>
    </submittedName>
</protein>
<evidence type="ECO:0000313" key="3">
    <source>
        <dbReference type="Proteomes" id="UP000008021"/>
    </source>
</evidence>
<feature type="compositionally biased region" description="Polar residues" evidence="1">
    <location>
        <begin position="1"/>
        <end position="23"/>
    </location>
</feature>
<feature type="compositionally biased region" description="Polar residues" evidence="1">
    <location>
        <begin position="35"/>
        <end position="44"/>
    </location>
</feature>
<keyword evidence="3" id="KW-1185">Reference proteome</keyword>
<dbReference type="Proteomes" id="UP000008021">
    <property type="component" value="Chromosome 1"/>
</dbReference>
<accession>A0A0E0CBB1</accession>
<dbReference type="AlphaFoldDB" id="A0A0E0CBB1"/>
<feature type="region of interest" description="Disordered" evidence="1">
    <location>
        <begin position="1"/>
        <end position="52"/>
    </location>
</feature>
<sequence length="97" mass="10772">MDYSTTSTGIHESYNQINLNQTLVEPRRRIPQHPKSPSANTTDASHLGDRGERNARIFRSIASIPASILAKIKEEGRAWVKAGAARLQEFGILEDIT</sequence>
<dbReference type="HOGENOM" id="CLU_2416957_0_0_1"/>
<reference evidence="2" key="1">
    <citation type="submission" date="2015-04" db="UniProtKB">
        <authorList>
            <consortium name="EnsemblPlants"/>
        </authorList>
    </citation>
    <scope>IDENTIFICATION</scope>
</reference>
<dbReference type="Gramene" id="OMERI01G36780.2">
    <property type="protein sequence ID" value="OMERI01G36780.2"/>
    <property type="gene ID" value="OMERI01G36780"/>
</dbReference>